<proteinExistence type="predicted"/>
<dbReference type="Proteomes" id="UP001152795">
    <property type="component" value="Unassembled WGS sequence"/>
</dbReference>
<gene>
    <name evidence="2" type="ORF">PACLA_8A019164</name>
</gene>
<accession>A0A6S7GTU2</accession>
<feature type="compositionally biased region" description="Basic residues" evidence="1">
    <location>
        <begin position="63"/>
        <end position="79"/>
    </location>
</feature>
<comment type="caution">
    <text evidence="2">The sequence shown here is derived from an EMBL/GenBank/DDBJ whole genome shotgun (WGS) entry which is preliminary data.</text>
</comment>
<evidence type="ECO:0000256" key="1">
    <source>
        <dbReference type="SAM" id="MobiDB-lite"/>
    </source>
</evidence>
<dbReference type="AlphaFoldDB" id="A0A6S7GTU2"/>
<sequence length="119" mass="13505">MAAGFKREQAQQMHDIVRLGRARIEDINHCQIVAQKLNAKARPRMAPKMRRHDDGNQLQKGNGHARREKKPGAVRHRAPKPQEPDASDETTRSGNWDTAGERKKLGHSVPLLEKRQPPL</sequence>
<dbReference type="EMBL" id="CACRXK020002628">
    <property type="protein sequence ID" value="CAB3995253.1"/>
    <property type="molecule type" value="Genomic_DNA"/>
</dbReference>
<evidence type="ECO:0000313" key="3">
    <source>
        <dbReference type="Proteomes" id="UP001152795"/>
    </source>
</evidence>
<reference evidence="2" key="1">
    <citation type="submission" date="2020-04" db="EMBL/GenBank/DDBJ databases">
        <authorList>
            <person name="Alioto T."/>
            <person name="Alioto T."/>
            <person name="Gomez Garrido J."/>
        </authorList>
    </citation>
    <scope>NUCLEOTIDE SEQUENCE</scope>
    <source>
        <strain evidence="2">A484AB</strain>
    </source>
</reference>
<feature type="compositionally biased region" description="Basic residues" evidence="1">
    <location>
        <begin position="39"/>
        <end position="50"/>
    </location>
</feature>
<protein>
    <submittedName>
        <fullName evidence="2">Uncharacterized protein</fullName>
    </submittedName>
</protein>
<keyword evidence="3" id="KW-1185">Reference proteome</keyword>
<evidence type="ECO:0000313" key="2">
    <source>
        <dbReference type="EMBL" id="CAB3995253.1"/>
    </source>
</evidence>
<organism evidence="2 3">
    <name type="scientific">Paramuricea clavata</name>
    <name type="common">Red gorgonian</name>
    <name type="synonym">Violescent sea-whip</name>
    <dbReference type="NCBI Taxonomy" id="317549"/>
    <lineage>
        <taxon>Eukaryota</taxon>
        <taxon>Metazoa</taxon>
        <taxon>Cnidaria</taxon>
        <taxon>Anthozoa</taxon>
        <taxon>Octocorallia</taxon>
        <taxon>Malacalcyonacea</taxon>
        <taxon>Plexauridae</taxon>
        <taxon>Paramuricea</taxon>
    </lineage>
</organism>
<feature type="region of interest" description="Disordered" evidence="1">
    <location>
        <begin position="38"/>
        <end position="119"/>
    </location>
</feature>
<name>A0A6S7GTU2_PARCT</name>